<sequence length="45" mass="5034">MLLMTVARVFALPAMRRGDQRLTTWIDGLAGVLFTGFGLHLMLSR</sequence>
<evidence type="ECO:0000256" key="1">
    <source>
        <dbReference type="SAM" id="Phobius"/>
    </source>
</evidence>
<dbReference type="AlphaFoldDB" id="A0A375AFX2"/>
<dbReference type="EMBL" id="LT615367">
    <property type="protein sequence ID" value="SLM64955.1"/>
    <property type="molecule type" value="Genomic_DNA"/>
</dbReference>
<evidence type="ECO:0000313" key="2">
    <source>
        <dbReference type="EMBL" id="SLM64955.1"/>
    </source>
</evidence>
<gene>
    <name evidence="2" type="ORF">DAQ1742_04190</name>
</gene>
<proteinExistence type="predicted"/>
<protein>
    <submittedName>
        <fullName evidence="2">L-lysine permease</fullName>
    </submittedName>
</protein>
<dbReference type="KEGG" id="daq:DAQ1742_04190"/>
<keyword evidence="1" id="KW-0472">Membrane</keyword>
<keyword evidence="1" id="KW-1133">Transmembrane helix</keyword>
<accession>A0A375AFX2</accession>
<keyword evidence="3" id="KW-1185">Reference proteome</keyword>
<dbReference type="Proteomes" id="UP000294820">
    <property type="component" value="Chromosome 1"/>
</dbReference>
<feature type="transmembrane region" description="Helical" evidence="1">
    <location>
        <begin position="26"/>
        <end position="43"/>
    </location>
</feature>
<keyword evidence="1" id="KW-0812">Transmembrane</keyword>
<evidence type="ECO:0000313" key="3">
    <source>
        <dbReference type="Proteomes" id="UP000294820"/>
    </source>
</evidence>
<reference evidence="2 3" key="1">
    <citation type="submission" date="2016-09" db="EMBL/GenBank/DDBJ databases">
        <authorList>
            <person name="Reverchon S."/>
            <person name="Nasser W."/>
            <person name="Leonard S."/>
            <person name="Brochier C."/>
            <person name="Duprey A."/>
        </authorList>
    </citation>
    <scope>NUCLEOTIDE SEQUENCE [LARGE SCALE GENOMIC DNA]</scope>
    <source>
        <strain evidence="2 3">174/2</strain>
    </source>
</reference>
<name>A0A375AFX2_9GAMM</name>
<organism evidence="2 3">
    <name type="scientific">Dickeya aquatica</name>
    <dbReference type="NCBI Taxonomy" id="1401087"/>
    <lineage>
        <taxon>Bacteria</taxon>
        <taxon>Pseudomonadati</taxon>
        <taxon>Pseudomonadota</taxon>
        <taxon>Gammaproteobacteria</taxon>
        <taxon>Enterobacterales</taxon>
        <taxon>Pectobacteriaceae</taxon>
        <taxon>Dickeya</taxon>
    </lineage>
</organism>